<dbReference type="InterPro" id="IPR010099">
    <property type="entry name" value="SDR39U1"/>
</dbReference>
<dbReference type="AlphaFoldDB" id="A0A1E8E1K8"/>
<organism evidence="4 5">
    <name type="scientific">Acinetobacter towneri</name>
    <dbReference type="NCBI Taxonomy" id="202956"/>
    <lineage>
        <taxon>Bacteria</taxon>
        <taxon>Pseudomonadati</taxon>
        <taxon>Pseudomonadota</taxon>
        <taxon>Gammaproteobacteria</taxon>
        <taxon>Moraxellales</taxon>
        <taxon>Moraxellaceae</taxon>
        <taxon>Acinetobacter</taxon>
    </lineage>
</organism>
<dbReference type="Proteomes" id="UP000186931">
    <property type="component" value="Unassembled WGS sequence"/>
</dbReference>
<evidence type="ECO:0000259" key="2">
    <source>
        <dbReference type="Pfam" id="PF01370"/>
    </source>
</evidence>
<feature type="domain" description="DUF1731" evidence="3">
    <location>
        <begin position="252"/>
        <end position="297"/>
    </location>
</feature>
<dbReference type="NCBIfam" id="TIGR01777">
    <property type="entry name" value="yfcH"/>
    <property type="match status" value="1"/>
</dbReference>
<protein>
    <submittedName>
        <fullName evidence="4">TIGR01777 family protein</fullName>
    </submittedName>
</protein>
<dbReference type="EMBL" id="MKQS01000011">
    <property type="protein sequence ID" value="OFE43552.1"/>
    <property type="molecule type" value="Genomic_DNA"/>
</dbReference>
<evidence type="ECO:0000313" key="5">
    <source>
        <dbReference type="Proteomes" id="UP000186931"/>
    </source>
</evidence>
<dbReference type="STRING" id="202956.BJN41_05535"/>
<gene>
    <name evidence="4" type="ORF">BJN41_05535</name>
</gene>
<dbReference type="InterPro" id="IPR013549">
    <property type="entry name" value="DUF1731"/>
</dbReference>
<dbReference type="InterPro" id="IPR001509">
    <property type="entry name" value="Epimerase_deHydtase"/>
</dbReference>
<dbReference type="Pfam" id="PF08338">
    <property type="entry name" value="DUF1731"/>
    <property type="match status" value="1"/>
</dbReference>
<evidence type="ECO:0000259" key="3">
    <source>
        <dbReference type="Pfam" id="PF08338"/>
    </source>
</evidence>
<reference evidence="4 5" key="1">
    <citation type="submission" date="2016-10" db="EMBL/GenBank/DDBJ databases">
        <title>Genome of airborne Acinetobacter sp. 5-2Ac02 in the hospital environment: Species near to Acinetobacter towneri.</title>
        <authorList>
            <person name="Barbosa B."/>
            <person name="Fernandez-Garcia L."/>
            <person name="Gato E."/>
            <person name="Leao R."/>
            <person name="Albano R."/>
            <person name="Fernandez B."/>
            <person name="Fernandez-Cuenca F."/>
            <person name="Marques E."/>
            <person name="Tomas M."/>
        </authorList>
    </citation>
    <scope>NUCLEOTIDE SEQUENCE [LARGE SCALE GENOMIC DNA]</scope>
    <source>
        <strain evidence="4 5">5-2Ac02</strain>
    </source>
</reference>
<dbReference type="Pfam" id="PF01370">
    <property type="entry name" value="Epimerase"/>
    <property type="match status" value="1"/>
</dbReference>
<dbReference type="Gene3D" id="3.40.50.720">
    <property type="entry name" value="NAD(P)-binding Rossmann-like Domain"/>
    <property type="match status" value="1"/>
</dbReference>
<dbReference type="RefSeq" id="WP_070154270.1">
    <property type="nucleotide sequence ID" value="NZ_MKQS01000011.1"/>
</dbReference>
<proteinExistence type="inferred from homology"/>
<dbReference type="InterPro" id="IPR036291">
    <property type="entry name" value="NAD(P)-bd_dom_sf"/>
</dbReference>
<dbReference type="eggNOG" id="COG1090">
    <property type="taxonomic scope" value="Bacteria"/>
</dbReference>
<accession>A0A1E8E1K8</accession>
<dbReference type="SUPFAM" id="SSF51735">
    <property type="entry name" value="NAD(P)-binding Rossmann-fold domains"/>
    <property type="match status" value="1"/>
</dbReference>
<comment type="similarity">
    <text evidence="1">Belongs to the NAD(P)-dependent epimerase/dehydratase family. SDR39U1 subfamily.</text>
</comment>
<evidence type="ECO:0000313" key="4">
    <source>
        <dbReference type="EMBL" id="OFE43552.1"/>
    </source>
</evidence>
<dbReference type="PANTHER" id="PTHR11092:SF0">
    <property type="entry name" value="EPIMERASE FAMILY PROTEIN SDR39U1"/>
    <property type="match status" value="1"/>
</dbReference>
<dbReference type="PANTHER" id="PTHR11092">
    <property type="entry name" value="SUGAR NUCLEOTIDE EPIMERASE RELATED"/>
    <property type="match status" value="1"/>
</dbReference>
<evidence type="ECO:0000256" key="1">
    <source>
        <dbReference type="ARBA" id="ARBA00009353"/>
    </source>
</evidence>
<feature type="domain" description="NAD-dependent epimerase/dehydratase" evidence="2">
    <location>
        <begin position="6"/>
        <end position="225"/>
    </location>
</feature>
<comment type="caution">
    <text evidence="4">The sequence shown here is derived from an EMBL/GenBank/DDBJ whole genome shotgun (WGS) entry which is preliminary data.</text>
</comment>
<sequence length="305" mass="34172">MHKPLVLVTGASGFIGSQLLPFLLQQDYRVVGLTRQPNRVSKHPQLRWIQQLDELDTDKIDYVINLAGESIGQGRWTAARKQKLLDSRVQTTVHLYQYLEKRRIFPKCIISGSAVGYYGIDPQEQWSAVCTEHSAAQDIFMSQLCQQWEQAALSFSQQKTKIMRLGVVFGRGGGILPQMLLPIRLNAVGRIGHGRQPVAWVHIQDVLQVIHLLMTQTVDAKILNVVAPEKTSQQDFAETAARLLKRRPFFVLPAFVLRGLLGEQSQLVLNGQYVKPQALEHAGYCFQYPKLEQALAACLGASSST</sequence>
<name>A0A1E8E1K8_9GAMM</name>